<dbReference type="Pfam" id="PF20473">
    <property type="entry name" value="MmeI_Mtase"/>
    <property type="match status" value="1"/>
</dbReference>
<evidence type="ECO:0000256" key="2">
    <source>
        <dbReference type="ARBA" id="ARBA00022603"/>
    </source>
</evidence>
<feature type="domain" description="MmeI-like DNA-methyltransferase" evidence="6">
    <location>
        <begin position="572"/>
        <end position="657"/>
    </location>
</feature>
<dbReference type="PANTHER" id="PTHR33841">
    <property type="entry name" value="DNA METHYLTRANSFERASE YEEA-RELATED"/>
    <property type="match status" value="1"/>
</dbReference>
<dbReference type="SUPFAM" id="SSF53335">
    <property type="entry name" value="S-adenosyl-L-methionine-dependent methyltransferases"/>
    <property type="match status" value="1"/>
</dbReference>
<dbReference type="EMBL" id="BAAAVT010000001">
    <property type="protein sequence ID" value="GAA3050664.1"/>
    <property type="molecule type" value="Genomic_DNA"/>
</dbReference>
<evidence type="ECO:0000256" key="1">
    <source>
        <dbReference type="ARBA" id="ARBA00011900"/>
    </source>
</evidence>
<feature type="compositionally biased region" description="Basic and acidic residues" evidence="5">
    <location>
        <begin position="370"/>
        <end position="394"/>
    </location>
</feature>
<comment type="caution">
    <text evidence="7">The sequence shown here is derived from an EMBL/GenBank/DDBJ whole genome shotgun (WGS) entry which is preliminary data.</text>
</comment>
<dbReference type="PANTHER" id="PTHR33841:SF1">
    <property type="entry name" value="DNA METHYLTRANSFERASE A"/>
    <property type="match status" value="1"/>
</dbReference>
<evidence type="ECO:0000259" key="6">
    <source>
        <dbReference type="Pfam" id="PF20473"/>
    </source>
</evidence>
<dbReference type="GO" id="GO:0008168">
    <property type="term" value="F:methyltransferase activity"/>
    <property type="evidence" value="ECO:0007669"/>
    <property type="project" value="UniProtKB-KW"/>
</dbReference>
<proteinExistence type="predicted"/>
<dbReference type="RefSeq" id="WP_344743580.1">
    <property type="nucleotide sequence ID" value="NZ_BAAAVT010000001.1"/>
</dbReference>
<evidence type="ECO:0000313" key="7">
    <source>
        <dbReference type="EMBL" id="GAA3050664.1"/>
    </source>
</evidence>
<evidence type="ECO:0000256" key="5">
    <source>
        <dbReference type="SAM" id="MobiDB-lite"/>
    </source>
</evidence>
<sequence length="1553" mass="175327">MPSYESIVLVEDWISEHFFTAEGKGTTFQKQVETLRKSWDREAKEGRSTVLSRFTRARGELLDILVGLTESGADPVAQESTALRAGTLLRDILGLPGDREELTLERGSSDLVVSGVRLGGSSEVLWLDAAPAASTESGLSETPLLGANSVDGRPRAGQPVAKLLSELYLADPSPKYIVVCAGQHLYLTERERWPEGRYLAADVQLIADRQETRKYGEVDRFLAIFGRESLLPDADGAIWWDARLDESRQHAVGVSQDLRDGIRESIEIIANDVLDRRREQGLPVHDVDGQDLARQSLRFLYRILFLLYAEASPELGVLPKGMGEYDAGYGLERLRELAITDLPTQRAQRGVHLYESLHLLFQLVNGDHPSQRRTVDADDDGARARERHASGHDEEGLETDEGLRFEPLRADLFDPRATALIDEVGLSNLELQQVLQRLLLSRAGRTGERGFISYANLGINQLGAVYEGLMSYTGFIAQEDLREVTKNGDAEKGSWVVPLDRAEDIEPKHFVTRVDEETGLKEPVLHRQGSFVFRLAGRERQQSASYYTPEVLTRFVVSQALEELLDEDTPADEILRLSVCEPALGSGAFAIEAVRQLAEEYLTRKQKELDREIPAEQYPQELQRVKAQIALHQVHGVDLNETAVELAEVSLWLDTMQPGLQAPWFGLRLKRGNSLIGARRATYSAQQVKAKKHLSEEPQPHTLTGLVEALAEDRRDPAVSGRIHHFLLPGEGWGAAADAKEVKDLAGDRQKELKAWARSTRKALTGPQVRRLQGLASRVETLSGIALRRLQIAESQARRFIDYWPHERTPEDTQVTREEIEQALADPAGAYRRLKRVMDAWNALWFWPLTEDAVQPPTVDQWLDALEGLLGVQGKESQTVGQRTFLGAADWQELNAFEELDLGLATAASPQRVEERHPWLRVCDRLAEEQGFFHWELEFAPVFGRGGFDLQVGNPPWVRPRSDEKALLAEHDPWWQLAEKPTQVQVREKRAATLEQESRRRQFIDDAVPTAVLADVLGATSRFAVLKGLQPDLYRAFMVQTWRHVSARGAVSLIHPESHFTEKKAQHLRGETYRRLRRHWQFINELSLFEIDHHVSYGVHVYGTSQERPRFQMAASLYHPDTVERSFSHEGGTEVPGLKDSEGRWDTRPHPERFIEVTLETLNVWAQILDEPGTSPWHARMVYPVNRASMSVLEKLSHAPRVRELGMQYSRGWDESIDRRKGYFEVGSRVNGSWKDVILQGPHFTVATPFAKQPNPTMKNNLDWTELDLEALPADFIPRTSYQPNRSGEVDYDADYGTWEMPNGTKTPVRDHYRLIWRQMASTTGNRTMHTAVIPPGTTHISFAAGGTDVATLLDVSGMWSSLPIDFLVKVTGIANLHVSFVDRLPAIRGTAVHEILRRNVARLVCLTEAYAPLWNEVMDTPWTPESPARVAAERRQLLVELDALAALSLALTADELCTIYRTQFPVLRGYEQTDLYDANGRKVPQEMAKLYRKGGKDGMAAEDLRWTHPQSAVEYTFEFPFRTFDREEDMREAYARFSAMLERDGQILATEV</sequence>
<evidence type="ECO:0000313" key="8">
    <source>
        <dbReference type="Proteomes" id="UP001500236"/>
    </source>
</evidence>
<dbReference type="InterPro" id="IPR029063">
    <property type="entry name" value="SAM-dependent_MTases_sf"/>
</dbReference>
<organism evidence="7 8">
    <name type="scientific">Nesterenkonia aethiopica</name>
    <dbReference type="NCBI Taxonomy" id="269144"/>
    <lineage>
        <taxon>Bacteria</taxon>
        <taxon>Bacillati</taxon>
        <taxon>Actinomycetota</taxon>
        <taxon>Actinomycetes</taxon>
        <taxon>Micrococcales</taxon>
        <taxon>Micrococcaceae</taxon>
        <taxon>Nesterenkonia</taxon>
    </lineage>
</organism>
<reference evidence="8" key="1">
    <citation type="journal article" date="2019" name="Int. J. Syst. Evol. Microbiol.">
        <title>The Global Catalogue of Microorganisms (GCM) 10K type strain sequencing project: providing services to taxonomists for standard genome sequencing and annotation.</title>
        <authorList>
            <consortium name="The Broad Institute Genomics Platform"/>
            <consortium name="The Broad Institute Genome Sequencing Center for Infectious Disease"/>
            <person name="Wu L."/>
            <person name="Ma J."/>
        </authorList>
    </citation>
    <scope>NUCLEOTIDE SEQUENCE [LARGE SCALE GENOMIC DNA]</scope>
    <source>
        <strain evidence="8">JCM 14309</strain>
    </source>
</reference>
<gene>
    <name evidence="7" type="ORF">GCM10010529_00900</name>
</gene>
<dbReference type="PRINTS" id="PR00507">
    <property type="entry name" value="N12N6MTFRASE"/>
</dbReference>
<feature type="region of interest" description="Disordered" evidence="5">
    <location>
        <begin position="1126"/>
        <end position="1147"/>
    </location>
</feature>
<dbReference type="InterPro" id="IPR046816">
    <property type="entry name" value="MmeI_Mtase"/>
</dbReference>
<dbReference type="GO" id="GO:0032259">
    <property type="term" value="P:methylation"/>
    <property type="evidence" value="ECO:0007669"/>
    <property type="project" value="UniProtKB-KW"/>
</dbReference>
<accession>A0ABP6LR02</accession>
<comment type="catalytic activity">
    <reaction evidence="4">
        <text>a 2'-deoxyadenosine in DNA + S-adenosyl-L-methionine = an N(6)-methyl-2'-deoxyadenosine in DNA + S-adenosyl-L-homocysteine + H(+)</text>
        <dbReference type="Rhea" id="RHEA:15197"/>
        <dbReference type="Rhea" id="RHEA-COMP:12418"/>
        <dbReference type="Rhea" id="RHEA-COMP:12419"/>
        <dbReference type="ChEBI" id="CHEBI:15378"/>
        <dbReference type="ChEBI" id="CHEBI:57856"/>
        <dbReference type="ChEBI" id="CHEBI:59789"/>
        <dbReference type="ChEBI" id="CHEBI:90615"/>
        <dbReference type="ChEBI" id="CHEBI:90616"/>
        <dbReference type="EC" id="2.1.1.72"/>
    </reaction>
</comment>
<protein>
    <recommendedName>
        <fullName evidence="1">site-specific DNA-methyltransferase (adenine-specific)</fullName>
        <ecNumber evidence="1">2.1.1.72</ecNumber>
    </recommendedName>
</protein>
<feature type="region of interest" description="Disordered" evidence="5">
    <location>
        <begin position="370"/>
        <end position="401"/>
    </location>
</feature>
<keyword evidence="3" id="KW-0808">Transferase</keyword>
<evidence type="ECO:0000256" key="4">
    <source>
        <dbReference type="ARBA" id="ARBA00047942"/>
    </source>
</evidence>
<dbReference type="Proteomes" id="UP001500236">
    <property type="component" value="Unassembled WGS sequence"/>
</dbReference>
<keyword evidence="2 7" id="KW-0489">Methyltransferase</keyword>
<evidence type="ECO:0000256" key="3">
    <source>
        <dbReference type="ARBA" id="ARBA00022679"/>
    </source>
</evidence>
<dbReference type="InterPro" id="IPR050953">
    <property type="entry name" value="N4_N6_ade-DNA_methylase"/>
</dbReference>
<keyword evidence="8" id="KW-1185">Reference proteome</keyword>
<name>A0ABP6LR02_9MICC</name>
<dbReference type="EC" id="2.1.1.72" evidence="1"/>
<dbReference type="Gene3D" id="3.40.50.150">
    <property type="entry name" value="Vaccinia Virus protein VP39"/>
    <property type="match status" value="2"/>
</dbReference>